<proteinExistence type="predicted"/>
<reference evidence="1 2" key="1">
    <citation type="submission" date="2014-03" db="EMBL/GenBank/DDBJ databases">
        <title>Genomics of Bifidobacteria.</title>
        <authorList>
            <person name="Ventura M."/>
            <person name="Milani C."/>
            <person name="Lugli G.A."/>
        </authorList>
    </citation>
    <scope>NUCLEOTIDE SEQUENCE [LARGE SCALE GENOMIC DNA]</scope>
    <source>
        <strain evidence="1 2">LMG 21775</strain>
    </source>
</reference>
<keyword evidence="2" id="KW-1185">Reference proteome</keyword>
<evidence type="ECO:0000313" key="1">
    <source>
        <dbReference type="EMBL" id="KFI81517.1"/>
    </source>
</evidence>
<dbReference type="AlphaFoldDB" id="A0A087CE17"/>
<dbReference type="EMBL" id="JGZI01000010">
    <property type="protein sequence ID" value="KFI81517.1"/>
    <property type="molecule type" value="Genomic_DNA"/>
</dbReference>
<gene>
    <name evidence="1" type="ORF">BPSY_1926</name>
</gene>
<name>A0A087CE17_9BIFI</name>
<dbReference type="Proteomes" id="UP000029050">
    <property type="component" value="Unassembled WGS sequence"/>
</dbReference>
<organism evidence="1 2">
    <name type="scientific">Bifidobacterium psychraerophilum</name>
    <dbReference type="NCBI Taxonomy" id="218140"/>
    <lineage>
        <taxon>Bacteria</taxon>
        <taxon>Bacillati</taxon>
        <taxon>Actinomycetota</taxon>
        <taxon>Actinomycetes</taxon>
        <taxon>Bifidobacteriales</taxon>
        <taxon>Bifidobacteriaceae</taxon>
        <taxon>Bifidobacterium</taxon>
    </lineage>
</organism>
<protein>
    <submittedName>
        <fullName evidence="1">Uncharacterized protein</fullName>
    </submittedName>
</protein>
<sequence>MKGWVHSMISISGNGSKKDSLMAPYFDDDTKNLINSANDTGKNSFE</sequence>
<comment type="caution">
    <text evidence="1">The sequence shown here is derived from an EMBL/GenBank/DDBJ whole genome shotgun (WGS) entry which is preliminary data.</text>
</comment>
<accession>A0A087CE17</accession>
<evidence type="ECO:0000313" key="2">
    <source>
        <dbReference type="Proteomes" id="UP000029050"/>
    </source>
</evidence>